<evidence type="ECO:0000259" key="6">
    <source>
        <dbReference type="Pfam" id="PF02055"/>
    </source>
</evidence>
<dbReference type="Pfam" id="PF02055">
    <property type="entry name" value="Glyco_hydro_30"/>
    <property type="match status" value="1"/>
</dbReference>
<evidence type="ECO:0000313" key="9">
    <source>
        <dbReference type="Proteomes" id="UP000256373"/>
    </source>
</evidence>
<evidence type="ECO:0000313" key="8">
    <source>
        <dbReference type="EMBL" id="REA64241.1"/>
    </source>
</evidence>
<dbReference type="Gene3D" id="2.60.40.1180">
    <property type="entry name" value="Golgi alpha-mannosidase II"/>
    <property type="match status" value="1"/>
</dbReference>
<keyword evidence="3 4" id="KW-0378">Hydrolase</keyword>
<dbReference type="InterPro" id="IPR017853">
    <property type="entry name" value="GH"/>
</dbReference>
<dbReference type="NCBIfam" id="TIGR04183">
    <property type="entry name" value="Por_Secre_tail"/>
    <property type="match status" value="1"/>
</dbReference>
<dbReference type="GO" id="GO:0016020">
    <property type="term" value="C:membrane"/>
    <property type="evidence" value="ECO:0007669"/>
    <property type="project" value="GOC"/>
</dbReference>
<organism evidence="8 9">
    <name type="scientific">Dyadobacter luteus</name>
    <dbReference type="NCBI Taxonomy" id="2259619"/>
    <lineage>
        <taxon>Bacteria</taxon>
        <taxon>Pseudomonadati</taxon>
        <taxon>Bacteroidota</taxon>
        <taxon>Cytophagia</taxon>
        <taxon>Cytophagales</taxon>
        <taxon>Spirosomataceae</taxon>
        <taxon>Dyadobacter</taxon>
    </lineage>
</organism>
<keyword evidence="4" id="KW-0326">Glycosidase</keyword>
<gene>
    <name evidence="8" type="ORF">DSL64_01425</name>
</gene>
<dbReference type="AlphaFoldDB" id="A0A3D8YJI2"/>
<sequence>MKRKLLSLLQVLLITGLISGYQHVCAQAVNATVKLNKDISYQKITGFGGFVNSPQFGYNHISEAEIRKMWGAGSEAGYNIMRIYIPVGETNWPQSLATAQLAQSLGLKIFASPWSMPAEWKTYNTIASRYTDDGGVVRPVYLREEHYATYAKYLDDFVTYMRTNGVELEAISLQNEPDYQVDYAGCIWTPAQMANFIKNHADKINCKIIAPESVGITDNYAAAFMDPAVLANFDIFGGHQYGAVQTGHLNVQAQGKEVWMTEYLINWNADGGARNYDWQRDAFDFANRLNDAMLANINAWVHYATKRYYGQMGDGQFGTVAGEITKRGHVLSHYAKYVTGAKRIQNIWNDNTSLLNGSSYISETGNKVFVVVINSSANTYNLSVDLPFLSNSGKAVTTTSSTSMAETSIAFTTETARPKVTIAPSSITTLVFDKSGEREVSQMSSELINFGKIENQNVTNPAFGTAYQLSGKTATIKFDQQLISPNKTADNGYVQLNSKFNKLVFRVENLTSTNQYSSSNTTLYYVNSAGALSSHNYGSVNFSRRQNFDWVFDISENVLTDGCSGIIGISNGNYSSILTFKFANVYFSVGSERGYRFSGPYASTDSYLLDAMDDKSYTSFDFGSVTNIAAQTDWHTSAVNKNAVFYTQDAGLSGKTNVVYGGICADLQLSDMGTDFYPPTGFTATMASYSCTLNGLKMLVLPFEANIPAGVKAYTLEYTDPEIMGKVIISGKIPANTPVLVNGNGSFVFQGSGPVAATPNLRLAITTARTMQVGITGGVYIGIQAPVGSYYLTTTTGTPVFNRITSASQRSVSPFDAYLAPGLDTTASSLELTLDESALPVRLGMFTAKAIENTVRLDWTTHNETGNAGFDIERSSDAVRFTKIGFVKGYGNSQTDNHYNWTDTSVLNGINYYRLKQNDLDGKYAYSIIRSVKNGHAQPVIIYPNPVKNILTLDLKGNRTEGALSILNVMGQKVIQSQLIRSEKTDIDVSRLSPGIYFYSIGNFKGSFVRQ</sequence>
<dbReference type="InterPro" id="IPR013780">
    <property type="entry name" value="Glyco_hydro_b"/>
</dbReference>
<dbReference type="InterPro" id="IPR026444">
    <property type="entry name" value="Secre_tail"/>
</dbReference>
<dbReference type="RefSeq" id="WP_115828849.1">
    <property type="nucleotide sequence ID" value="NZ_QNUL01000001.1"/>
</dbReference>
<dbReference type="EMBL" id="QNUL01000001">
    <property type="protein sequence ID" value="REA64241.1"/>
    <property type="molecule type" value="Genomic_DNA"/>
</dbReference>
<name>A0A3D8YJI2_9BACT</name>
<dbReference type="SUPFAM" id="SSF51445">
    <property type="entry name" value="(Trans)glycosidases"/>
    <property type="match status" value="1"/>
</dbReference>
<feature type="domain" description="Glycosyl hydrolase family 30 TIM-barrel" evidence="6">
    <location>
        <begin position="87"/>
        <end position="183"/>
    </location>
</feature>
<dbReference type="OrthoDB" id="9806701at2"/>
<dbReference type="InterPro" id="IPR033453">
    <property type="entry name" value="Glyco_hydro_30_TIM-barrel"/>
</dbReference>
<protein>
    <submittedName>
        <fullName evidence="8">Secretion protein</fullName>
    </submittedName>
</protein>
<feature type="domain" description="Secretion system C-terminal sorting" evidence="7">
    <location>
        <begin position="942"/>
        <end position="1007"/>
    </location>
</feature>
<keyword evidence="9" id="KW-1185">Reference proteome</keyword>
<dbReference type="GO" id="GO:0006665">
    <property type="term" value="P:sphingolipid metabolic process"/>
    <property type="evidence" value="ECO:0007669"/>
    <property type="project" value="InterPro"/>
</dbReference>
<evidence type="ECO:0000256" key="4">
    <source>
        <dbReference type="RuleBase" id="RU361188"/>
    </source>
</evidence>
<dbReference type="GO" id="GO:0004348">
    <property type="term" value="F:glucosylceramidase activity"/>
    <property type="evidence" value="ECO:0007669"/>
    <property type="project" value="InterPro"/>
</dbReference>
<dbReference type="PANTHER" id="PTHR11069">
    <property type="entry name" value="GLUCOSYLCERAMIDASE"/>
    <property type="match status" value="1"/>
</dbReference>
<accession>A0A3D8YJI2</accession>
<comment type="caution">
    <text evidence="8">The sequence shown here is derived from an EMBL/GenBank/DDBJ whole genome shotgun (WGS) entry which is preliminary data.</text>
</comment>
<reference evidence="8 9" key="1">
    <citation type="submission" date="2018-07" db="EMBL/GenBank/DDBJ databases">
        <title>Dyadobacter roseus sp. nov., isolated from rose rhizosphere soil.</title>
        <authorList>
            <person name="Chen L."/>
        </authorList>
    </citation>
    <scope>NUCLEOTIDE SEQUENCE [LARGE SCALE GENOMIC DNA]</scope>
    <source>
        <strain evidence="8 9">RS19</strain>
    </source>
</reference>
<evidence type="ECO:0000259" key="7">
    <source>
        <dbReference type="Pfam" id="PF18962"/>
    </source>
</evidence>
<proteinExistence type="inferred from homology"/>
<dbReference type="Proteomes" id="UP000256373">
    <property type="component" value="Unassembled WGS sequence"/>
</dbReference>
<dbReference type="PANTHER" id="PTHR11069:SF38">
    <property type="entry name" value="GLUCURONOXYLANASE XYNC"/>
    <property type="match status" value="1"/>
</dbReference>
<dbReference type="Gene3D" id="3.20.20.80">
    <property type="entry name" value="Glycosidases"/>
    <property type="match status" value="1"/>
</dbReference>
<evidence type="ECO:0000256" key="2">
    <source>
        <dbReference type="ARBA" id="ARBA00022729"/>
    </source>
</evidence>
<evidence type="ECO:0000256" key="5">
    <source>
        <dbReference type="SAM" id="SignalP"/>
    </source>
</evidence>
<evidence type="ECO:0000256" key="1">
    <source>
        <dbReference type="ARBA" id="ARBA00005382"/>
    </source>
</evidence>
<keyword evidence="2 5" id="KW-0732">Signal</keyword>
<feature type="chain" id="PRO_5017697345" evidence="5">
    <location>
        <begin position="27"/>
        <end position="1011"/>
    </location>
</feature>
<evidence type="ECO:0000256" key="3">
    <source>
        <dbReference type="ARBA" id="ARBA00022801"/>
    </source>
</evidence>
<dbReference type="Pfam" id="PF18962">
    <property type="entry name" value="Por_Secre_tail"/>
    <property type="match status" value="1"/>
</dbReference>
<comment type="similarity">
    <text evidence="1 4">Belongs to the glycosyl hydrolase 30 family.</text>
</comment>
<dbReference type="InterPro" id="IPR001139">
    <property type="entry name" value="Glyco_hydro_30"/>
</dbReference>
<feature type="signal peptide" evidence="5">
    <location>
        <begin position="1"/>
        <end position="26"/>
    </location>
</feature>